<protein>
    <submittedName>
        <fullName evidence="2">Uncharacterized protein</fullName>
    </submittedName>
</protein>
<keyword evidence="3" id="KW-1185">Reference proteome</keyword>
<feature type="region of interest" description="Disordered" evidence="1">
    <location>
        <begin position="279"/>
        <end position="341"/>
    </location>
</feature>
<feature type="compositionally biased region" description="Low complexity" evidence="1">
    <location>
        <begin position="197"/>
        <end position="212"/>
    </location>
</feature>
<proteinExistence type="predicted"/>
<evidence type="ECO:0000313" key="3">
    <source>
        <dbReference type="Proteomes" id="UP000322245"/>
    </source>
</evidence>
<feature type="region of interest" description="Disordered" evidence="1">
    <location>
        <begin position="81"/>
        <end position="254"/>
    </location>
</feature>
<feature type="compositionally biased region" description="Acidic residues" evidence="1">
    <location>
        <begin position="279"/>
        <end position="289"/>
    </location>
</feature>
<feature type="compositionally biased region" description="Basic and acidic residues" evidence="1">
    <location>
        <begin position="297"/>
        <end position="310"/>
    </location>
</feature>
<dbReference type="Proteomes" id="UP000322245">
    <property type="component" value="Unassembled WGS sequence"/>
</dbReference>
<evidence type="ECO:0000256" key="1">
    <source>
        <dbReference type="SAM" id="MobiDB-lite"/>
    </source>
</evidence>
<dbReference type="AlphaFoldDB" id="A0A5D3AZS8"/>
<accession>A0A5D3AZS8</accession>
<comment type="caution">
    <text evidence="2">The sequence shown here is derived from an EMBL/GenBank/DDBJ whole genome shotgun (WGS) entry which is preliminary data.</text>
</comment>
<feature type="compositionally biased region" description="Basic and acidic residues" evidence="1">
    <location>
        <begin position="327"/>
        <end position="341"/>
    </location>
</feature>
<dbReference type="EMBL" id="NIDF01000025">
    <property type="protein sequence ID" value="TYJ56372.1"/>
    <property type="molecule type" value="Genomic_DNA"/>
</dbReference>
<gene>
    <name evidence="2" type="ORF">B9479_002920</name>
</gene>
<feature type="region of interest" description="Disordered" evidence="1">
    <location>
        <begin position="1"/>
        <end position="22"/>
    </location>
</feature>
<organism evidence="2 3">
    <name type="scientific">Cryptococcus floricola</name>
    <dbReference type="NCBI Taxonomy" id="2591691"/>
    <lineage>
        <taxon>Eukaryota</taxon>
        <taxon>Fungi</taxon>
        <taxon>Dikarya</taxon>
        <taxon>Basidiomycota</taxon>
        <taxon>Agaricomycotina</taxon>
        <taxon>Tremellomycetes</taxon>
        <taxon>Tremellales</taxon>
        <taxon>Cryptococcaceae</taxon>
        <taxon>Cryptococcus</taxon>
    </lineage>
</organism>
<feature type="compositionally biased region" description="Acidic residues" evidence="1">
    <location>
        <begin position="94"/>
        <end position="119"/>
    </location>
</feature>
<evidence type="ECO:0000313" key="2">
    <source>
        <dbReference type="EMBL" id="TYJ56372.1"/>
    </source>
</evidence>
<feature type="compositionally biased region" description="Low complexity" evidence="1">
    <location>
        <begin position="180"/>
        <end position="189"/>
    </location>
</feature>
<sequence length="341" mass="36414">MSGAQYRRGGRFATANGGENQQRQLSLPYALFYNARQKVITDKALNRVNKWKREWVAPEGLPAESSYKVFKWVKSDVKAQFGNDAVYEVRDDTPGQDDDEGDEGEGQENEDDEDDEDGDNGQNGEESQDPAMGEVQAAQGGAETTGVRDDTPAQPEGEGDAPEAPKETESEALPETLSTAAEPRAALAPAPAPEPALAPAADPQSITEPTAEPTHEAPIPPHHEIPSNAVEITNSIPGDSAELGQGDLGLQGGVVAERSHEEDGDVEMEGVKEAAVEEEAVQESGDQMEVDQPATLVEEKGETPVEKDEGLVMGEMEPPVPEIAVEGEDKPTEVEKEAELP</sequence>
<name>A0A5D3AZS8_9TREE</name>
<reference evidence="2 3" key="1">
    <citation type="submission" date="2017-05" db="EMBL/GenBank/DDBJ databases">
        <title>The Genome Sequence of Tsuchiyaea wingfieldii DSM 27421.</title>
        <authorList>
            <person name="Cuomo C."/>
            <person name="Passer A."/>
            <person name="Billmyre B."/>
            <person name="Heitman J."/>
        </authorList>
    </citation>
    <scope>NUCLEOTIDE SEQUENCE [LARGE SCALE GENOMIC DNA]</scope>
    <source>
        <strain evidence="2 3">DSM 27421</strain>
    </source>
</reference>